<reference evidence="3" key="1">
    <citation type="journal article" date="2019" name="Int. J. Syst. Evol. Microbiol.">
        <title>The Global Catalogue of Microorganisms (GCM) 10K type strain sequencing project: providing services to taxonomists for standard genome sequencing and annotation.</title>
        <authorList>
            <consortium name="The Broad Institute Genomics Platform"/>
            <consortium name="The Broad Institute Genome Sequencing Center for Infectious Disease"/>
            <person name="Wu L."/>
            <person name="Ma J."/>
        </authorList>
    </citation>
    <scope>NUCLEOTIDE SEQUENCE [LARGE SCALE GENOMIC DNA]</scope>
    <source>
        <strain evidence="3">CECT 7706</strain>
    </source>
</reference>
<dbReference type="PANTHER" id="PTHR30595:SF6">
    <property type="entry name" value="SCHLAFEN ALBA-2 DOMAIN-CONTAINING PROTEIN"/>
    <property type="match status" value="1"/>
</dbReference>
<dbReference type="Proteomes" id="UP001236663">
    <property type="component" value="Unassembled WGS sequence"/>
</dbReference>
<keyword evidence="3" id="KW-1185">Reference proteome</keyword>
<proteinExistence type="predicted"/>
<comment type="caution">
    <text evidence="2">The sequence shown here is derived from an EMBL/GenBank/DDBJ whole genome shotgun (WGS) entry which is preliminary data.</text>
</comment>
<gene>
    <name evidence="2" type="ORF">QWZ15_22280</name>
</gene>
<dbReference type="EMBL" id="JAUFQS010000047">
    <property type="protein sequence ID" value="MDN3690564.1"/>
    <property type="molecule type" value="Genomic_DNA"/>
</dbReference>
<dbReference type="GO" id="GO:0005524">
    <property type="term" value="F:ATP binding"/>
    <property type="evidence" value="ECO:0007669"/>
    <property type="project" value="UniProtKB-KW"/>
</dbReference>
<dbReference type="RefSeq" id="WP_163382959.1">
    <property type="nucleotide sequence ID" value="NZ_JAUFQS010000047.1"/>
</dbReference>
<keyword evidence="2" id="KW-0547">Nucleotide-binding</keyword>
<sequence length="148" mass="16929">MFSPKKNNEWIKSLLAKPEGLHLDYKQSLSSQRKIAKTLLSFANTEGGTVVVGVSDRKQILGIDPEEEMFMANEAITKYCAPSFPVTFEVYEVQLHTEPVSTEEKYLLLIHVPKSDRGPHALAEENQEPVYYRRKHDRSVPFQLSDLH</sequence>
<evidence type="ECO:0000313" key="2">
    <source>
        <dbReference type="EMBL" id="MDN3690564.1"/>
    </source>
</evidence>
<accession>A0ABT8CCM7</accession>
<evidence type="ECO:0000259" key="1">
    <source>
        <dbReference type="Pfam" id="PF04326"/>
    </source>
</evidence>
<dbReference type="PANTHER" id="PTHR30595">
    <property type="entry name" value="GLPR-RELATED TRANSCRIPTIONAL REPRESSOR"/>
    <property type="match status" value="1"/>
</dbReference>
<organism evidence="2 3">
    <name type="scientific">Cyclobacterium jeungdonense</name>
    <dbReference type="NCBI Taxonomy" id="708087"/>
    <lineage>
        <taxon>Bacteria</taxon>
        <taxon>Pseudomonadati</taxon>
        <taxon>Bacteroidota</taxon>
        <taxon>Cytophagia</taxon>
        <taxon>Cytophagales</taxon>
        <taxon>Cyclobacteriaceae</taxon>
        <taxon>Cyclobacterium</taxon>
    </lineage>
</organism>
<dbReference type="InterPro" id="IPR038461">
    <property type="entry name" value="Schlafen_AlbA_2_dom_sf"/>
</dbReference>
<protein>
    <submittedName>
        <fullName evidence="2">ATP-binding protein</fullName>
    </submittedName>
</protein>
<name>A0ABT8CCM7_9BACT</name>
<dbReference type="Gene3D" id="3.30.950.30">
    <property type="entry name" value="Schlafen, AAA domain"/>
    <property type="match status" value="1"/>
</dbReference>
<dbReference type="InterPro" id="IPR007421">
    <property type="entry name" value="Schlafen_AlbA_2_dom"/>
</dbReference>
<feature type="domain" description="Schlafen AlbA-2" evidence="1">
    <location>
        <begin position="19"/>
        <end position="136"/>
    </location>
</feature>
<evidence type="ECO:0000313" key="3">
    <source>
        <dbReference type="Proteomes" id="UP001236663"/>
    </source>
</evidence>
<dbReference type="Pfam" id="PF04326">
    <property type="entry name" value="SLFN_AlbA_2"/>
    <property type="match status" value="1"/>
</dbReference>
<keyword evidence="2" id="KW-0067">ATP-binding</keyword>